<keyword evidence="1" id="KW-0812">Transmembrane</keyword>
<evidence type="ECO:0000313" key="2">
    <source>
        <dbReference type="EMBL" id="QFG10264.1"/>
    </source>
</evidence>
<organism evidence="2 3">
    <name type="scientific">Mycobacterium phage DyoEdafos</name>
    <dbReference type="NCBI Taxonomy" id="2599860"/>
    <lineage>
        <taxon>Viruses</taxon>
        <taxon>Duplodnaviria</taxon>
        <taxon>Heunggongvirae</taxon>
        <taxon>Uroviricota</taxon>
        <taxon>Caudoviricetes</taxon>
        <taxon>Vilmaviridae</taxon>
        <taxon>Lclasvirinae</taxon>
        <taxon>Bromdenvirus</taxon>
        <taxon>Bromdenvirus dyoedafos</taxon>
    </lineage>
</organism>
<feature type="transmembrane region" description="Helical" evidence="1">
    <location>
        <begin position="7"/>
        <end position="25"/>
    </location>
</feature>
<dbReference type="EMBL" id="MN234187">
    <property type="protein sequence ID" value="QFG10264.1"/>
    <property type="molecule type" value="Genomic_DNA"/>
</dbReference>
<sequence>MRRMSPRWFVGIVGVILVAAGLYVSQYSPSVSTNYGSVQCGNYVHPVSDEVANRDIQNRMRYGAYSESLAGQCIEKLAPYRFVFYGLVGVGVLTIIGAAVVRGRKPVPA</sequence>
<dbReference type="RefSeq" id="YP_010013380.1">
    <property type="nucleotide sequence ID" value="NC_053511.1"/>
</dbReference>
<reference evidence="2 3" key="1">
    <citation type="submission" date="2019-07" db="EMBL/GenBank/DDBJ databases">
        <authorList>
            <person name="Stoner T.H."/>
            <person name="Garlena R.A."/>
            <person name="Russell D.A."/>
            <person name="Pope W.H."/>
            <person name="Jacobs-Sera D."/>
            <person name="Hatfull G.F."/>
        </authorList>
    </citation>
    <scope>NUCLEOTIDE SEQUENCE [LARGE SCALE GENOMIC DNA]</scope>
</reference>
<name>A0A5J6TJM7_9CAUD</name>
<keyword evidence="1" id="KW-0472">Membrane</keyword>
<gene>
    <name evidence="2" type="primary">32</name>
    <name evidence="2" type="ORF">SEA_DYOEDAFOS_32</name>
</gene>
<feature type="transmembrane region" description="Helical" evidence="1">
    <location>
        <begin position="82"/>
        <end position="101"/>
    </location>
</feature>
<accession>A0A5J6TJM7</accession>
<evidence type="ECO:0000256" key="1">
    <source>
        <dbReference type="SAM" id="Phobius"/>
    </source>
</evidence>
<keyword evidence="3" id="KW-1185">Reference proteome</keyword>
<dbReference type="Proteomes" id="UP000327317">
    <property type="component" value="Segment"/>
</dbReference>
<keyword evidence="1" id="KW-1133">Transmembrane helix</keyword>
<proteinExistence type="predicted"/>
<dbReference type="GeneID" id="63209977"/>
<dbReference type="KEGG" id="vg:63209977"/>
<evidence type="ECO:0000313" key="3">
    <source>
        <dbReference type="Proteomes" id="UP000327317"/>
    </source>
</evidence>
<protein>
    <submittedName>
        <fullName evidence="2">Uncharacterized protein</fullName>
    </submittedName>
</protein>